<evidence type="ECO:0000313" key="2">
    <source>
        <dbReference type="Proteomes" id="UP000251835"/>
    </source>
</evidence>
<dbReference type="Pfam" id="PF05096">
    <property type="entry name" value="Glu_cyclase_2"/>
    <property type="match status" value="1"/>
</dbReference>
<protein>
    <submittedName>
        <fullName evidence="1">Glutamine cyclotransferase</fullName>
    </submittedName>
</protein>
<comment type="caution">
    <text evidence="1">The sequence shown here is derived from an EMBL/GenBank/DDBJ whole genome shotgun (WGS) entry which is preliminary data.</text>
</comment>
<gene>
    <name evidence="1" type="ORF">C7377_0571</name>
</gene>
<dbReference type="OrthoDB" id="9783700at2"/>
<dbReference type="RefSeq" id="WP_116495805.1">
    <property type="nucleotide sequence ID" value="NZ_QENZ01000003.1"/>
</dbReference>
<dbReference type="SUPFAM" id="SSF50969">
    <property type="entry name" value="YVTN repeat-like/Quinoprotein amine dehydrogenase"/>
    <property type="match status" value="1"/>
</dbReference>
<dbReference type="InterPro" id="IPR007788">
    <property type="entry name" value="QCT"/>
</dbReference>
<accession>A0A7L4UR85</accession>
<dbReference type="GO" id="GO:0016603">
    <property type="term" value="F:glutaminyl-peptide cyclotransferase activity"/>
    <property type="evidence" value="ECO:0007669"/>
    <property type="project" value="InterPro"/>
</dbReference>
<dbReference type="PANTHER" id="PTHR31270">
    <property type="entry name" value="GLUTAMINYL-PEPTIDE CYCLOTRANSFERASE"/>
    <property type="match status" value="1"/>
</dbReference>
<dbReference type="AlphaFoldDB" id="A0A7L4UR85"/>
<reference evidence="1 2" key="1">
    <citation type="submission" date="2018-05" db="EMBL/GenBank/DDBJ databases">
        <title>Genomic Encyclopedia of Type Strains, Phase IV (KMG-IV): sequencing the most valuable type-strain genomes for metagenomic binning, comparative biology and taxonomic classification.</title>
        <authorList>
            <person name="Goeker M."/>
        </authorList>
    </citation>
    <scope>NUCLEOTIDE SEQUENCE [LARGE SCALE GENOMIC DNA]</scope>
    <source>
        <strain evidence="1 2">DSM 28579</strain>
    </source>
</reference>
<evidence type="ECO:0000313" key="1">
    <source>
        <dbReference type="EMBL" id="PVX52263.1"/>
    </source>
</evidence>
<organism evidence="1 2">
    <name type="scientific">Balneicella halophila</name>
    <dbReference type="NCBI Taxonomy" id="1537566"/>
    <lineage>
        <taxon>Bacteria</taxon>
        <taxon>Pseudomonadati</taxon>
        <taxon>Bacteroidota</taxon>
        <taxon>Bacteroidia</taxon>
        <taxon>Bacteroidales</taxon>
        <taxon>Balneicellaceae</taxon>
        <taxon>Balneicella</taxon>
    </lineage>
</organism>
<dbReference type="Gene3D" id="2.130.10.10">
    <property type="entry name" value="YVTN repeat-like/Quinoprotein amine dehydrogenase"/>
    <property type="match status" value="1"/>
</dbReference>
<dbReference type="InterPro" id="IPR011044">
    <property type="entry name" value="Quino_amine_DH_bsu"/>
</dbReference>
<dbReference type="InterPro" id="IPR015943">
    <property type="entry name" value="WD40/YVTN_repeat-like_dom_sf"/>
</dbReference>
<proteinExistence type="predicted"/>
<sequence length="346" mass="39460">MNRIFQTFCLIFLLSCGSSKDTAIEFESPKKSIQYMDNENVEVKLNVIGNVDSISLLLNNEITISVKDNSANISSDKLILGENILVAKAFKSGENIAKKYLLFEVATKHVPNIWKPKVLRKIPHDEKAFTQGLFFYNDKLYETTGERTHSRLMMINPEDGKVLNRKRLPDQYFGEGSTVWNNKIYHITWTSGKGFIFNPETLEQTGTFNYGKHSKEGWGLTTVDNNLVMSNGSDKLLFFLPKAMQFYKTLTVVGDRGNQTQLNELEYDGTYIYANVWMTNEILAISPKTGRVEAIIDCSELLALEKKAQNNPMSDVLNGIAYQPKTKTFFLTGKNWEHIYEVELKK</sequence>
<dbReference type="Proteomes" id="UP000251835">
    <property type="component" value="Unassembled WGS sequence"/>
</dbReference>
<dbReference type="PROSITE" id="PS51257">
    <property type="entry name" value="PROKAR_LIPOPROTEIN"/>
    <property type="match status" value="1"/>
</dbReference>
<keyword evidence="2" id="KW-1185">Reference proteome</keyword>
<dbReference type="PANTHER" id="PTHR31270:SF1">
    <property type="entry name" value="GLUTAMINYL-PEPTIDE CYCLOTRANSFERASE"/>
    <property type="match status" value="1"/>
</dbReference>
<name>A0A7L4UR85_BALHA</name>
<dbReference type="EMBL" id="QENZ01000003">
    <property type="protein sequence ID" value="PVX52263.1"/>
    <property type="molecule type" value="Genomic_DNA"/>
</dbReference>
<keyword evidence="1" id="KW-0808">Transferase</keyword>